<organism evidence="2 3">
    <name type="scientific">Azospirillum lipoferum</name>
    <dbReference type="NCBI Taxonomy" id="193"/>
    <lineage>
        <taxon>Bacteria</taxon>
        <taxon>Pseudomonadati</taxon>
        <taxon>Pseudomonadota</taxon>
        <taxon>Alphaproteobacteria</taxon>
        <taxon>Rhodospirillales</taxon>
        <taxon>Azospirillaceae</taxon>
        <taxon>Azospirillum</taxon>
    </lineage>
</organism>
<feature type="region of interest" description="Disordered" evidence="1">
    <location>
        <begin position="85"/>
        <end position="120"/>
    </location>
</feature>
<keyword evidence="3" id="KW-1185">Reference proteome</keyword>
<dbReference type="OrthoDB" id="7306642at2"/>
<evidence type="ECO:0000313" key="2">
    <source>
        <dbReference type="EMBL" id="KAA0597776.1"/>
    </source>
</evidence>
<protein>
    <submittedName>
        <fullName evidence="2">Uncharacterized protein</fullName>
    </submittedName>
</protein>
<dbReference type="EMBL" id="VTTN01000001">
    <property type="protein sequence ID" value="KAA0597776.1"/>
    <property type="molecule type" value="Genomic_DNA"/>
</dbReference>
<sequence>MKPLSGSFVSLFSTTVSGASGKATARNDAASAVFKEVKGKSSPSSDKVEFSAQALAVLKSGGATPVQAKAVVPASTATASATAASAAPAKAPGAGATAVPSPATSASQATAAPLDGTDTPPLLLKTDGILPRFDPHQNDEIMAYHEKVFAHHLQRNDLLRKSFGLPQDIEDGGGLALSGNISKVIDRTMALDGAVLPEKPPALLAKEQAAAASPSTMPEGSAHTSMITLYLPGSQGTGSEQIEIMFDDKAMAKLAGMSPDAVKAGMIDMLAGTEQGAAGNAAMKRGMMGKMMEENAAWHPEFASSKARYGVFDPDQGTNAQPMMMIQSESRPDYVKEHVGDLVDAVMGLLRGAAPTATAPSPAAPTATAGA</sequence>
<dbReference type="Proteomes" id="UP000324927">
    <property type="component" value="Unassembled WGS sequence"/>
</dbReference>
<dbReference type="RefSeq" id="WP_149229400.1">
    <property type="nucleotide sequence ID" value="NZ_JALJXJ010000003.1"/>
</dbReference>
<evidence type="ECO:0000313" key="3">
    <source>
        <dbReference type="Proteomes" id="UP000324927"/>
    </source>
</evidence>
<accession>A0A5A9GTU7</accession>
<gene>
    <name evidence="2" type="ORF">FZ942_01405</name>
</gene>
<evidence type="ECO:0000256" key="1">
    <source>
        <dbReference type="SAM" id="MobiDB-lite"/>
    </source>
</evidence>
<name>A0A5A9GTU7_AZOLI</name>
<reference evidence="2 3" key="1">
    <citation type="submission" date="2019-08" db="EMBL/GenBank/DDBJ databases">
        <authorList>
            <person name="Grouzdev D."/>
            <person name="Tikhonova E."/>
            <person name="Kravchenko I."/>
        </authorList>
    </citation>
    <scope>NUCLEOTIDE SEQUENCE [LARGE SCALE GENOMIC DNA]</scope>
    <source>
        <strain evidence="2 3">59b</strain>
    </source>
</reference>
<proteinExistence type="predicted"/>
<dbReference type="AlphaFoldDB" id="A0A5A9GTU7"/>
<comment type="caution">
    <text evidence="2">The sequence shown here is derived from an EMBL/GenBank/DDBJ whole genome shotgun (WGS) entry which is preliminary data.</text>
</comment>